<proteinExistence type="predicted"/>
<comment type="caution">
    <text evidence="1">The sequence shown here is derived from an EMBL/GenBank/DDBJ whole genome shotgun (WGS) entry which is preliminary data.</text>
</comment>
<evidence type="ECO:0000313" key="2">
    <source>
        <dbReference type="Proteomes" id="UP001179952"/>
    </source>
</evidence>
<organism evidence="1 2">
    <name type="scientific">Acorus gramineus</name>
    <name type="common">Dwarf sweet flag</name>
    <dbReference type="NCBI Taxonomy" id="55184"/>
    <lineage>
        <taxon>Eukaryota</taxon>
        <taxon>Viridiplantae</taxon>
        <taxon>Streptophyta</taxon>
        <taxon>Embryophyta</taxon>
        <taxon>Tracheophyta</taxon>
        <taxon>Spermatophyta</taxon>
        <taxon>Magnoliopsida</taxon>
        <taxon>Liliopsida</taxon>
        <taxon>Acoraceae</taxon>
        <taxon>Acorus</taxon>
    </lineage>
</organism>
<accession>A0AAV9AMN7</accession>
<keyword evidence="2" id="KW-1185">Reference proteome</keyword>
<evidence type="ECO:0000313" key="1">
    <source>
        <dbReference type="EMBL" id="KAK1265428.1"/>
    </source>
</evidence>
<dbReference type="AlphaFoldDB" id="A0AAV9AMN7"/>
<gene>
    <name evidence="1" type="ORF">QJS04_geneDACA019407</name>
</gene>
<dbReference type="EMBL" id="JAUJYN010000008">
    <property type="protein sequence ID" value="KAK1265428.1"/>
    <property type="molecule type" value="Genomic_DNA"/>
</dbReference>
<protein>
    <submittedName>
        <fullName evidence="1">Uncharacterized protein</fullName>
    </submittedName>
</protein>
<sequence length="83" mass="9529">MKKERINKRKIQNAIIRHPDLLPILDDDDEGDVVEEFGRSLERTIRGSPRKDYWSNVASCPVAGITPVRSGLHERLNLFRSDS</sequence>
<reference evidence="1" key="2">
    <citation type="submission" date="2023-06" db="EMBL/GenBank/DDBJ databases">
        <authorList>
            <person name="Ma L."/>
            <person name="Liu K.-W."/>
            <person name="Li Z."/>
            <person name="Hsiao Y.-Y."/>
            <person name="Qi Y."/>
            <person name="Fu T."/>
            <person name="Tang G."/>
            <person name="Zhang D."/>
            <person name="Sun W.-H."/>
            <person name="Liu D.-K."/>
            <person name="Li Y."/>
            <person name="Chen G.-Z."/>
            <person name="Liu X.-D."/>
            <person name="Liao X.-Y."/>
            <person name="Jiang Y.-T."/>
            <person name="Yu X."/>
            <person name="Hao Y."/>
            <person name="Huang J."/>
            <person name="Zhao X.-W."/>
            <person name="Ke S."/>
            <person name="Chen Y.-Y."/>
            <person name="Wu W.-L."/>
            <person name="Hsu J.-L."/>
            <person name="Lin Y.-F."/>
            <person name="Huang M.-D."/>
            <person name="Li C.-Y."/>
            <person name="Huang L."/>
            <person name="Wang Z.-W."/>
            <person name="Zhao X."/>
            <person name="Zhong W.-Y."/>
            <person name="Peng D.-H."/>
            <person name="Ahmad S."/>
            <person name="Lan S."/>
            <person name="Zhang J.-S."/>
            <person name="Tsai W.-C."/>
            <person name="Van De Peer Y."/>
            <person name="Liu Z.-J."/>
        </authorList>
    </citation>
    <scope>NUCLEOTIDE SEQUENCE</scope>
    <source>
        <strain evidence="1">SCP</strain>
        <tissue evidence="1">Leaves</tissue>
    </source>
</reference>
<reference evidence="1" key="1">
    <citation type="journal article" date="2023" name="Nat. Commun.">
        <title>Diploid and tetraploid genomes of Acorus and the evolution of monocots.</title>
        <authorList>
            <person name="Ma L."/>
            <person name="Liu K.W."/>
            <person name="Li Z."/>
            <person name="Hsiao Y.Y."/>
            <person name="Qi Y."/>
            <person name="Fu T."/>
            <person name="Tang G.D."/>
            <person name="Zhang D."/>
            <person name="Sun W.H."/>
            <person name="Liu D.K."/>
            <person name="Li Y."/>
            <person name="Chen G.Z."/>
            <person name="Liu X.D."/>
            <person name="Liao X.Y."/>
            <person name="Jiang Y.T."/>
            <person name="Yu X."/>
            <person name="Hao Y."/>
            <person name="Huang J."/>
            <person name="Zhao X.W."/>
            <person name="Ke S."/>
            <person name="Chen Y.Y."/>
            <person name="Wu W.L."/>
            <person name="Hsu J.L."/>
            <person name="Lin Y.F."/>
            <person name="Huang M.D."/>
            <person name="Li C.Y."/>
            <person name="Huang L."/>
            <person name="Wang Z.W."/>
            <person name="Zhao X."/>
            <person name="Zhong W.Y."/>
            <person name="Peng D.H."/>
            <person name="Ahmad S."/>
            <person name="Lan S."/>
            <person name="Zhang J.S."/>
            <person name="Tsai W.C."/>
            <person name="Van de Peer Y."/>
            <person name="Liu Z.J."/>
        </authorList>
    </citation>
    <scope>NUCLEOTIDE SEQUENCE</scope>
    <source>
        <strain evidence="1">SCP</strain>
    </source>
</reference>
<name>A0AAV9AMN7_ACOGR</name>
<dbReference type="Proteomes" id="UP001179952">
    <property type="component" value="Unassembled WGS sequence"/>
</dbReference>